<evidence type="ECO:0000259" key="3">
    <source>
        <dbReference type="Pfam" id="PF10648"/>
    </source>
</evidence>
<protein>
    <submittedName>
        <fullName evidence="4">Immunoglobulin-like domain of spore germination</fullName>
    </submittedName>
</protein>
<dbReference type="Proteomes" id="UP000198520">
    <property type="component" value="Unassembled WGS sequence"/>
</dbReference>
<dbReference type="PROSITE" id="PS51257">
    <property type="entry name" value="PROKAR_LIPOPROTEIN"/>
    <property type="match status" value="1"/>
</dbReference>
<evidence type="ECO:0000313" key="4">
    <source>
        <dbReference type="EMBL" id="SFF09524.1"/>
    </source>
</evidence>
<organism evidence="4 5">
    <name type="scientific">Flavimobilis marinus</name>
    <dbReference type="NCBI Taxonomy" id="285351"/>
    <lineage>
        <taxon>Bacteria</taxon>
        <taxon>Bacillati</taxon>
        <taxon>Actinomycetota</taxon>
        <taxon>Actinomycetes</taxon>
        <taxon>Micrococcales</taxon>
        <taxon>Jonesiaceae</taxon>
        <taxon>Flavimobilis</taxon>
    </lineage>
</organism>
<dbReference type="AlphaFoldDB" id="A0A1I2FVP1"/>
<keyword evidence="5" id="KW-1185">Reference proteome</keyword>
<name>A0A1I2FVP1_9MICO</name>
<feature type="region of interest" description="Disordered" evidence="1">
    <location>
        <begin position="27"/>
        <end position="72"/>
    </location>
</feature>
<dbReference type="EMBL" id="FONZ01000002">
    <property type="protein sequence ID" value="SFF09524.1"/>
    <property type="molecule type" value="Genomic_DNA"/>
</dbReference>
<proteinExistence type="predicted"/>
<dbReference type="RefSeq" id="WP_093376865.1">
    <property type="nucleotide sequence ID" value="NZ_BNAN01000002.1"/>
</dbReference>
<dbReference type="InterPro" id="IPR018911">
    <property type="entry name" value="Gmad2_Ig-like_dom"/>
</dbReference>
<feature type="chain" id="PRO_5011566475" evidence="2">
    <location>
        <begin position="25"/>
        <end position="168"/>
    </location>
</feature>
<evidence type="ECO:0000313" key="5">
    <source>
        <dbReference type="Proteomes" id="UP000198520"/>
    </source>
</evidence>
<reference evidence="5" key="1">
    <citation type="submission" date="2016-10" db="EMBL/GenBank/DDBJ databases">
        <authorList>
            <person name="Varghese N."/>
            <person name="Submissions S."/>
        </authorList>
    </citation>
    <scope>NUCLEOTIDE SEQUENCE [LARGE SCALE GENOMIC DNA]</scope>
    <source>
        <strain evidence="5">DSM 19083</strain>
    </source>
</reference>
<feature type="domain" description="Bacterial spore germination immunoglobulin-like" evidence="3">
    <location>
        <begin position="75"/>
        <end position="154"/>
    </location>
</feature>
<dbReference type="STRING" id="285351.SAMN04488035_1559"/>
<feature type="signal peptide" evidence="2">
    <location>
        <begin position="1"/>
        <end position="24"/>
    </location>
</feature>
<feature type="compositionally biased region" description="Low complexity" evidence="1">
    <location>
        <begin position="34"/>
        <end position="67"/>
    </location>
</feature>
<accession>A0A1I2FVP1</accession>
<evidence type="ECO:0000256" key="2">
    <source>
        <dbReference type="SAM" id="SignalP"/>
    </source>
</evidence>
<dbReference type="OrthoDB" id="4843507at2"/>
<evidence type="ECO:0000256" key="1">
    <source>
        <dbReference type="SAM" id="MobiDB-lite"/>
    </source>
</evidence>
<gene>
    <name evidence="4" type="ORF">SAMN04488035_1559</name>
</gene>
<dbReference type="Pfam" id="PF10648">
    <property type="entry name" value="Gmad2"/>
    <property type="match status" value="1"/>
</dbReference>
<keyword evidence="2" id="KW-0732">Signal</keyword>
<sequence length="168" mass="17229">MALHRRTRALVAASTLALVLAACATEDTPGEGGTTPPLVTSPGTASPSATPEPTTTSESAAPPTADPVVNGTTVLTAPLPGAEVSGPTVTVTGEGTAFEATLDWRVTAADGTEVARDFTMAGANGEIAPFEFTVDLQPGEYTVRVWETSAMDGEEEINPVEARFRVVD</sequence>